<gene>
    <name evidence="1" type="ORF">ENN50_09325</name>
</gene>
<name>A0A831WVT0_PROAE</name>
<reference evidence="1" key="1">
    <citation type="journal article" date="2020" name="mSystems">
        <title>Genome- and Community-Level Interaction Insights into Carbon Utilization and Element Cycling Functions of Hydrothermarchaeota in Hydrothermal Sediment.</title>
        <authorList>
            <person name="Zhou Z."/>
            <person name="Liu Y."/>
            <person name="Xu W."/>
            <person name="Pan J."/>
            <person name="Luo Z.H."/>
            <person name="Li M."/>
        </authorList>
    </citation>
    <scope>NUCLEOTIDE SEQUENCE [LARGE SCALE GENOMIC DNA]</scope>
    <source>
        <strain evidence="1">SpSt-1181</strain>
    </source>
</reference>
<dbReference type="Proteomes" id="UP000886335">
    <property type="component" value="Unassembled WGS sequence"/>
</dbReference>
<dbReference type="InterPro" id="IPR019268">
    <property type="entry name" value="DUF2278"/>
</dbReference>
<evidence type="ECO:0000313" key="1">
    <source>
        <dbReference type="EMBL" id="HED31856.1"/>
    </source>
</evidence>
<comment type="caution">
    <text evidence="1">The sequence shown here is derived from an EMBL/GenBank/DDBJ whole genome shotgun (WGS) entry which is preliminary data.</text>
</comment>
<dbReference type="AlphaFoldDB" id="A0A831WVT0"/>
<sequence>MPLIDGYGVLIGDLRSYSCDNGNDPRQYYHCNIVVSARGRSYRCAVNLDTKKQGDALRWRVLKLERQDIEMVSALPEGWHAFDSSPGSGALDYLRSPELHPTTECRPSGTSEMGDIDCIPWQYGSSLDAFGDLEPVISNAARLYVYGEPFRIGRGVHNIHQNQGDPSGSRWSEENGTWQDGAIAGLQHSGEVLMFLSRFATQADSTDDQGRPISS</sequence>
<dbReference type="EMBL" id="DSBW01000209">
    <property type="protein sequence ID" value="HED31856.1"/>
    <property type="molecule type" value="Genomic_DNA"/>
</dbReference>
<dbReference type="Pfam" id="PF10042">
    <property type="entry name" value="DUF2278"/>
    <property type="match status" value="1"/>
</dbReference>
<protein>
    <submittedName>
        <fullName evidence="1">DUF2278 family protein</fullName>
    </submittedName>
</protein>
<organism evidence="1">
    <name type="scientific">Prosthecochloris aestuarii</name>
    <dbReference type="NCBI Taxonomy" id="1102"/>
    <lineage>
        <taxon>Bacteria</taxon>
        <taxon>Pseudomonadati</taxon>
        <taxon>Chlorobiota</taxon>
        <taxon>Chlorobiia</taxon>
        <taxon>Chlorobiales</taxon>
        <taxon>Chlorobiaceae</taxon>
        <taxon>Prosthecochloris</taxon>
    </lineage>
</organism>
<accession>A0A831WVT0</accession>
<proteinExistence type="predicted"/>